<evidence type="ECO:0000313" key="2">
    <source>
        <dbReference type="EMBL" id="KPA37010.1"/>
    </source>
</evidence>
<feature type="domain" description="DUF427" evidence="1">
    <location>
        <begin position="29"/>
        <end position="88"/>
    </location>
</feature>
<gene>
    <name evidence="2" type="ORF">FLAG1_10194</name>
</gene>
<reference evidence="2 3" key="1">
    <citation type="submission" date="2015-04" db="EMBL/GenBank/DDBJ databases">
        <title>The draft genome sequence of Fusarium langsethiae, a T-2/HT-2 mycotoxin producer.</title>
        <authorList>
            <person name="Lysoe E."/>
            <person name="Divon H.H."/>
            <person name="Terzi V."/>
            <person name="Orru L."/>
            <person name="Lamontanara A."/>
            <person name="Kolseth A.-K."/>
            <person name="Frandsen R.J."/>
            <person name="Nielsen K."/>
            <person name="Thrane U."/>
        </authorList>
    </citation>
    <scope>NUCLEOTIDE SEQUENCE [LARGE SCALE GENOMIC DNA]</scope>
    <source>
        <strain evidence="2 3">Fl201059</strain>
    </source>
</reference>
<name>A0A0M9EPL9_FUSLA</name>
<evidence type="ECO:0000259" key="1">
    <source>
        <dbReference type="Pfam" id="PF04248"/>
    </source>
</evidence>
<feature type="domain" description="DUF427" evidence="1">
    <location>
        <begin position="156"/>
        <end position="248"/>
    </location>
</feature>
<proteinExistence type="predicted"/>
<dbReference type="InterPro" id="IPR007361">
    <property type="entry name" value="DUF427"/>
</dbReference>
<protein>
    <submittedName>
        <fullName evidence="2">Isoamyl alcohol oxidase</fullName>
    </submittedName>
</protein>
<dbReference type="Gene3D" id="2.170.150.40">
    <property type="entry name" value="Domain of unknown function (DUF427)"/>
    <property type="match status" value="2"/>
</dbReference>
<sequence length="267" mass="30579">MSARYSLAELAQSLIEHGPRKALQTSRRIRAIHNHITVVDTTKAVYVWEHDSFPTIYVPSIDIRNGKLADKQNISVELKERAAISQLIVPSHDVLEEKKVDGVLRFFPDVTLGPLSDLVRFDFRSIDQWLEEDEPIFVHAKDPFKRVDILRSERPIQVKVGGKTVAKTESSMHLLETGLPTRYYLPLASVDQTVLRKSNLKTKCPYKGEAEYYHVVVDGKTHENLVWYYNHPTHESGGIAKLLCFYNEKVDIILDGELQERPKTKFA</sequence>
<dbReference type="Proteomes" id="UP000037904">
    <property type="component" value="Unassembled WGS sequence"/>
</dbReference>
<dbReference type="OrthoDB" id="18996at2759"/>
<dbReference type="Pfam" id="PF04248">
    <property type="entry name" value="NTP_transf_9"/>
    <property type="match status" value="2"/>
</dbReference>
<dbReference type="PANTHER" id="PTHR34310">
    <property type="entry name" value="DUF427 DOMAIN PROTEIN (AFU_ORTHOLOGUE AFUA_3G02220)"/>
    <property type="match status" value="1"/>
</dbReference>
<dbReference type="InterPro" id="IPR038694">
    <property type="entry name" value="DUF427_sf"/>
</dbReference>
<evidence type="ECO:0000313" key="3">
    <source>
        <dbReference type="Proteomes" id="UP000037904"/>
    </source>
</evidence>
<keyword evidence="3" id="KW-1185">Reference proteome</keyword>
<accession>A0A0M9EPL9</accession>
<dbReference type="EMBL" id="JXCE01000497">
    <property type="protein sequence ID" value="KPA37010.1"/>
    <property type="molecule type" value="Genomic_DNA"/>
</dbReference>
<comment type="caution">
    <text evidence="2">The sequence shown here is derived from an EMBL/GenBank/DDBJ whole genome shotgun (WGS) entry which is preliminary data.</text>
</comment>
<organism evidence="2 3">
    <name type="scientific">Fusarium langsethiae</name>
    <dbReference type="NCBI Taxonomy" id="179993"/>
    <lineage>
        <taxon>Eukaryota</taxon>
        <taxon>Fungi</taxon>
        <taxon>Dikarya</taxon>
        <taxon>Ascomycota</taxon>
        <taxon>Pezizomycotina</taxon>
        <taxon>Sordariomycetes</taxon>
        <taxon>Hypocreomycetidae</taxon>
        <taxon>Hypocreales</taxon>
        <taxon>Nectriaceae</taxon>
        <taxon>Fusarium</taxon>
    </lineage>
</organism>
<dbReference type="PANTHER" id="PTHR34310:SF9">
    <property type="entry name" value="BLR5716 PROTEIN"/>
    <property type="match status" value="1"/>
</dbReference>
<dbReference type="AlphaFoldDB" id="A0A0M9EPL9"/>